<protein>
    <submittedName>
        <fullName evidence="2">Uncharacterized protein</fullName>
    </submittedName>
</protein>
<sequence length="57" mass="6402">MEAVKLISSLSLILLPLLFSSALADRNRSPFEFINGLKGCHRGNKTKGILELKHYME</sequence>
<accession>A0A2I0JUE0</accession>
<name>A0A2I0JUE0_PUNGR</name>
<evidence type="ECO:0000313" key="3">
    <source>
        <dbReference type="Proteomes" id="UP000233551"/>
    </source>
</evidence>
<keyword evidence="1" id="KW-0732">Signal</keyword>
<reference evidence="2 3" key="1">
    <citation type="submission" date="2017-11" db="EMBL/GenBank/DDBJ databases">
        <title>De-novo sequencing of pomegranate (Punica granatum L.) genome.</title>
        <authorList>
            <person name="Akparov Z."/>
            <person name="Amiraslanov A."/>
            <person name="Hajiyeva S."/>
            <person name="Abbasov M."/>
            <person name="Kaur K."/>
            <person name="Hamwieh A."/>
            <person name="Solovyev V."/>
            <person name="Salamov A."/>
            <person name="Braich B."/>
            <person name="Kosarev P."/>
            <person name="Mahmoud A."/>
            <person name="Hajiyev E."/>
            <person name="Babayeva S."/>
            <person name="Izzatullayeva V."/>
            <person name="Mammadov A."/>
            <person name="Mammadov A."/>
            <person name="Sharifova S."/>
            <person name="Ojaghi J."/>
            <person name="Eynullazada K."/>
            <person name="Bayramov B."/>
            <person name="Abdulazimova A."/>
            <person name="Shahmuradov I."/>
        </authorList>
    </citation>
    <scope>NUCLEOTIDE SEQUENCE [LARGE SCALE GENOMIC DNA]</scope>
    <source>
        <strain evidence="3">cv. AG2017</strain>
        <tissue evidence="2">Leaf</tissue>
    </source>
</reference>
<evidence type="ECO:0000256" key="1">
    <source>
        <dbReference type="SAM" id="SignalP"/>
    </source>
</evidence>
<evidence type="ECO:0000313" key="2">
    <source>
        <dbReference type="EMBL" id="PKI59086.1"/>
    </source>
</evidence>
<dbReference type="Proteomes" id="UP000233551">
    <property type="component" value="Unassembled WGS sequence"/>
</dbReference>
<feature type="chain" id="PRO_5014190414" evidence="1">
    <location>
        <begin position="25"/>
        <end position="57"/>
    </location>
</feature>
<organism evidence="2 3">
    <name type="scientific">Punica granatum</name>
    <name type="common">Pomegranate</name>
    <dbReference type="NCBI Taxonomy" id="22663"/>
    <lineage>
        <taxon>Eukaryota</taxon>
        <taxon>Viridiplantae</taxon>
        <taxon>Streptophyta</taxon>
        <taxon>Embryophyta</taxon>
        <taxon>Tracheophyta</taxon>
        <taxon>Spermatophyta</taxon>
        <taxon>Magnoliopsida</taxon>
        <taxon>eudicotyledons</taxon>
        <taxon>Gunneridae</taxon>
        <taxon>Pentapetalae</taxon>
        <taxon>rosids</taxon>
        <taxon>malvids</taxon>
        <taxon>Myrtales</taxon>
        <taxon>Lythraceae</taxon>
        <taxon>Punica</taxon>
    </lineage>
</organism>
<dbReference type="EMBL" id="PGOL01001319">
    <property type="protein sequence ID" value="PKI59086.1"/>
    <property type="molecule type" value="Genomic_DNA"/>
</dbReference>
<dbReference type="AlphaFoldDB" id="A0A2I0JUE0"/>
<comment type="caution">
    <text evidence="2">The sequence shown here is derived from an EMBL/GenBank/DDBJ whole genome shotgun (WGS) entry which is preliminary data.</text>
</comment>
<feature type="non-terminal residue" evidence="2">
    <location>
        <position position="57"/>
    </location>
</feature>
<proteinExistence type="predicted"/>
<keyword evidence="3" id="KW-1185">Reference proteome</keyword>
<gene>
    <name evidence="2" type="ORF">CRG98_020452</name>
</gene>
<feature type="signal peptide" evidence="1">
    <location>
        <begin position="1"/>
        <end position="24"/>
    </location>
</feature>